<accession>A0A4V1AU73</accession>
<feature type="signal peptide" evidence="2">
    <location>
        <begin position="1"/>
        <end position="20"/>
    </location>
</feature>
<dbReference type="InterPro" id="IPR054828">
    <property type="entry name" value="Vit_B12_bind_prot"/>
</dbReference>
<sequence length="292" mass="31867">MNKQLPALLLATLTASAAWATIAVRDDDGQMVTLARPAQRVISMAPHVTELLFAAGGGSRIVGAVDYSDYPEAAKAIPRIGSNREVDLERIIALKPDLIVVWRHGSSERQIDMLRKLNIPLYHSEPKKLDAIAGNVANMGKLLGTETTANAAAQTLRQQLTGLRSRYAGRPVVRTFYQVWDKPLYTLNGTHIVSDALKVCGGENIFASQSVTAPVVSIEAVLQADPEAVFSTAEKEQGGAAMWRQYPNMKATRQGNLFTIDGHLVNRAGPRMIQGTASLCELLEQARQRRRN</sequence>
<feature type="domain" description="Fe/B12 periplasmic-binding" evidence="3">
    <location>
        <begin position="40"/>
        <end position="290"/>
    </location>
</feature>
<protein>
    <submittedName>
        <fullName evidence="4">Cobalamin-binding protein</fullName>
    </submittedName>
</protein>
<evidence type="ECO:0000256" key="1">
    <source>
        <dbReference type="ARBA" id="ARBA00022729"/>
    </source>
</evidence>
<dbReference type="OrthoDB" id="6495095at2"/>
<dbReference type="PROSITE" id="PS50983">
    <property type="entry name" value="FE_B12_PBP"/>
    <property type="match status" value="1"/>
</dbReference>
<keyword evidence="1 2" id="KW-0732">Signal</keyword>
<dbReference type="EMBL" id="CP038026">
    <property type="protein sequence ID" value="QBQ38168.1"/>
    <property type="molecule type" value="Genomic_DNA"/>
</dbReference>
<reference evidence="4" key="1">
    <citation type="journal article" date="2014" name="Int. J. Syst. Evol. Microbiol.">
        <title>Complete genome sequence of Corynebacterium casei LMG S-19264T (=DSM 44701T), isolated from a smear-ripened cheese.</title>
        <authorList>
            <consortium name="US DOE Joint Genome Institute (JGI-PGF)"/>
            <person name="Walter F."/>
            <person name="Albersmeier A."/>
            <person name="Kalinowski J."/>
            <person name="Ruckert C."/>
        </authorList>
    </citation>
    <scope>NUCLEOTIDE SEQUENCE</scope>
    <source>
        <strain evidence="4">KCTC 12344</strain>
    </source>
</reference>
<keyword evidence="6" id="KW-1185">Reference proteome</keyword>
<dbReference type="SUPFAM" id="SSF53807">
    <property type="entry name" value="Helical backbone' metal receptor"/>
    <property type="match status" value="1"/>
</dbReference>
<reference evidence="4" key="3">
    <citation type="submission" date="2022-12" db="EMBL/GenBank/DDBJ databases">
        <authorList>
            <person name="Sun Q."/>
            <person name="Kim S."/>
        </authorList>
    </citation>
    <scope>NUCLEOTIDE SEQUENCE</scope>
    <source>
        <strain evidence="4">KCTC 12344</strain>
    </source>
</reference>
<name>A0A4V1AU73_9BURK</name>
<dbReference type="Proteomes" id="UP000619512">
    <property type="component" value="Unassembled WGS sequence"/>
</dbReference>
<dbReference type="Pfam" id="PF01497">
    <property type="entry name" value="Peripla_BP_2"/>
    <property type="match status" value="1"/>
</dbReference>
<evidence type="ECO:0000313" key="4">
    <source>
        <dbReference type="EMBL" id="GGZ11282.1"/>
    </source>
</evidence>
<organism evidence="4 7">
    <name type="scientific">Pseudoduganella plicata</name>
    <dbReference type="NCBI Taxonomy" id="321984"/>
    <lineage>
        <taxon>Bacteria</taxon>
        <taxon>Pseudomonadati</taxon>
        <taxon>Pseudomonadota</taxon>
        <taxon>Betaproteobacteria</taxon>
        <taxon>Burkholderiales</taxon>
        <taxon>Oxalobacteraceae</taxon>
        <taxon>Telluria group</taxon>
        <taxon>Pseudoduganella</taxon>
    </lineage>
</organism>
<evidence type="ECO:0000256" key="2">
    <source>
        <dbReference type="SAM" id="SignalP"/>
    </source>
</evidence>
<evidence type="ECO:0000313" key="7">
    <source>
        <dbReference type="Proteomes" id="UP000619512"/>
    </source>
</evidence>
<dbReference type="PANTHER" id="PTHR30535:SF34">
    <property type="entry name" value="MOLYBDATE-BINDING PROTEIN MOLA"/>
    <property type="match status" value="1"/>
</dbReference>
<proteinExistence type="predicted"/>
<dbReference type="EMBL" id="BMWW01000018">
    <property type="protein sequence ID" value="GGZ11282.1"/>
    <property type="molecule type" value="Genomic_DNA"/>
</dbReference>
<dbReference type="Gene3D" id="3.40.50.1980">
    <property type="entry name" value="Nitrogenase molybdenum iron protein domain"/>
    <property type="match status" value="2"/>
</dbReference>
<evidence type="ECO:0000259" key="3">
    <source>
        <dbReference type="PROSITE" id="PS50983"/>
    </source>
</evidence>
<feature type="chain" id="PRO_5044609894" evidence="2">
    <location>
        <begin position="21"/>
        <end position="292"/>
    </location>
</feature>
<reference evidence="5 6" key="2">
    <citation type="submission" date="2019-03" db="EMBL/GenBank/DDBJ databases">
        <title>Draft Genome Sequences of Six Type Strains of the Genus Massilia.</title>
        <authorList>
            <person name="Miess H."/>
            <person name="Frediansyhah A."/>
            <person name="Gross H."/>
        </authorList>
    </citation>
    <scope>NUCLEOTIDE SEQUENCE [LARGE SCALE GENOMIC DNA]</scope>
    <source>
        <strain evidence="5 6">DSM 17505</strain>
    </source>
</reference>
<evidence type="ECO:0000313" key="5">
    <source>
        <dbReference type="EMBL" id="QBQ38168.1"/>
    </source>
</evidence>
<dbReference type="Proteomes" id="UP000294359">
    <property type="component" value="Chromosome"/>
</dbReference>
<gene>
    <name evidence="4" type="primary">btuF</name>
    <name evidence="5" type="ORF">E1742_19770</name>
    <name evidence="4" type="ORF">GCM10007388_50850</name>
</gene>
<evidence type="ECO:0000313" key="6">
    <source>
        <dbReference type="Proteomes" id="UP000294359"/>
    </source>
</evidence>
<dbReference type="AlphaFoldDB" id="A0A4V1AU73"/>
<dbReference type="CDD" id="cd01144">
    <property type="entry name" value="BtuF"/>
    <property type="match status" value="1"/>
</dbReference>
<dbReference type="PANTHER" id="PTHR30535">
    <property type="entry name" value="VITAMIN B12-BINDING PROTEIN"/>
    <property type="match status" value="1"/>
</dbReference>
<dbReference type="RefSeq" id="WP_134386872.1">
    <property type="nucleotide sequence ID" value="NZ_BMWW01000018.1"/>
</dbReference>
<dbReference type="InterPro" id="IPR050902">
    <property type="entry name" value="ABC_Transporter_SBP"/>
</dbReference>
<dbReference type="InterPro" id="IPR002491">
    <property type="entry name" value="ABC_transptr_periplasmic_BD"/>
</dbReference>
<dbReference type="NCBIfam" id="NF038402">
    <property type="entry name" value="TroA_like"/>
    <property type="match status" value="1"/>
</dbReference>